<evidence type="ECO:0000256" key="10">
    <source>
        <dbReference type="ARBA" id="ARBA00038469"/>
    </source>
</evidence>
<dbReference type="InterPro" id="IPR030963">
    <property type="entry name" value="DHQ_synth_fam"/>
</dbReference>
<dbReference type="AlphaFoldDB" id="A0A6N9UGY0"/>
<dbReference type="SUPFAM" id="SSF56796">
    <property type="entry name" value="Dehydroquinate synthase-like"/>
    <property type="match status" value="1"/>
</dbReference>
<dbReference type="Gene3D" id="3.40.50.1970">
    <property type="match status" value="1"/>
</dbReference>
<name>A0A6N9UGY0_STRHA</name>
<dbReference type="PANTHER" id="PTHR43622:SF1">
    <property type="entry name" value="3-DEHYDROQUINATE SYNTHASE"/>
    <property type="match status" value="1"/>
</dbReference>
<comment type="pathway">
    <text evidence="9">Metabolic intermediate biosynthesis; 2-deoxystreptamine biosynthesis; 2-deoxystreptamine from D-glucose 6-phosphate: step 1/4.</text>
</comment>
<evidence type="ECO:0000256" key="4">
    <source>
        <dbReference type="ARBA" id="ARBA00023027"/>
    </source>
</evidence>
<dbReference type="RefSeq" id="WP_164349924.1">
    <property type="nucleotide sequence ID" value="NZ_JAAGLQ010000686.1"/>
</dbReference>
<feature type="domain" description="3-dehydroquinate synthase C-terminal" evidence="15">
    <location>
        <begin position="196"/>
        <end position="333"/>
    </location>
</feature>
<dbReference type="CDD" id="cd08195">
    <property type="entry name" value="DHQS"/>
    <property type="match status" value="1"/>
</dbReference>
<organism evidence="16 17">
    <name type="scientific">Streptomyces halstedii</name>
    <dbReference type="NCBI Taxonomy" id="1944"/>
    <lineage>
        <taxon>Bacteria</taxon>
        <taxon>Bacillati</taxon>
        <taxon>Actinomycetota</taxon>
        <taxon>Actinomycetes</taxon>
        <taxon>Kitasatosporales</taxon>
        <taxon>Streptomycetaceae</taxon>
        <taxon>Streptomyces</taxon>
    </lineage>
</organism>
<evidence type="ECO:0000256" key="13">
    <source>
        <dbReference type="SAM" id="MobiDB-lite"/>
    </source>
</evidence>
<dbReference type="Proteomes" id="UP000471293">
    <property type="component" value="Unassembled WGS sequence"/>
</dbReference>
<comment type="function">
    <text evidence="8">Catalyzes the intramolecular carbocycle formation from D-glucose-6-phosphate to 2-deoxy-scyllo-inosose (DOI).</text>
</comment>
<dbReference type="EMBL" id="JAAGLQ010000686">
    <property type="protein sequence ID" value="NEA20205.1"/>
    <property type="molecule type" value="Genomic_DNA"/>
</dbReference>
<accession>A0A6N9UGY0</accession>
<reference evidence="16 17" key="1">
    <citation type="submission" date="2020-01" db="EMBL/GenBank/DDBJ databases">
        <title>Insect and environment-associated Actinomycetes.</title>
        <authorList>
            <person name="Currrie C."/>
            <person name="Chevrette M."/>
            <person name="Carlson C."/>
            <person name="Stubbendieck R."/>
            <person name="Wendt-Pienkowski E."/>
        </authorList>
    </citation>
    <scope>NUCLEOTIDE SEQUENCE [LARGE SCALE GENOMIC DNA]</scope>
    <source>
        <strain evidence="16 17">SID11342</strain>
    </source>
</reference>
<evidence type="ECO:0000256" key="1">
    <source>
        <dbReference type="ARBA" id="ARBA00001911"/>
    </source>
</evidence>
<dbReference type="EC" id="4.2.3.124" evidence="11"/>
<evidence type="ECO:0000259" key="15">
    <source>
        <dbReference type="Pfam" id="PF24621"/>
    </source>
</evidence>
<dbReference type="Pfam" id="PF24621">
    <property type="entry name" value="DHQS_C"/>
    <property type="match status" value="1"/>
</dbReference>
<evidence type="ECO:0000256" key="7">
    <source>
        <dbReference type="ARBA" id="ARBA00035757"/>
    </source>
</evidence>
<protein>
    <recommendedName>
        <fullName evidence="12">2-deoxy-scyllo-inosose synthase</fullName>
        <ecNumber evidence="11">4.2.3.124</ecNumber>
    </recommendedName>
</protein>
<evidence type="ECO:0000313" key="17">
    <source>
        <dbReference type="Proteomes" id="UP000471293"/>
    </source>
</evidence>
<keyword evidence="3" id="KW-0479">Metal-binding</keyword>
<sequence length="379" mass="41009">MTTATHPPATATDTEGISVTPTPGGFDATVVRRDTTRITIHSNGFADEVSQRAQDGAFVLLDRNVHEAWRDALRLPAGSYLIVEPGEHHKTLQQAACVVDQLHERGIHRTQPLIGVGGGTTTDLVGLVANLYFRGVPAVYVPTTLLGMIDAAIGGKTGVNHPRQKNLLGSFSHPSAVAVHLDALDTVPHHHTVSALGEALKLAVADNQNDLFHLLDRGVRLLDDPVLLTHVVSTCIATKLRLLGENAFERDLARVLNLGHTVAHPLEEITDYRIPHGTAVGIGVAVAAHISHQRSLLPETDLHKILAALRRLALPVMDPDFDRDELASRVQRLKLQRGGTSLHYVLPTAIGSTTIVDEVHTAELYQAVHQLTAYQKRTS</sequence>
<dbReference type="GO" id="GO:0003856">
    <property type="term" value="F:3-dehydroquinate synthase activity"/>
    <property type="evidence" value="ECO:0007669"/>
    <property type="project" value="TreeGrafter"/>
</dbReference>
<keyword evidence="5" id="KW-0456">Lyase</keyword>
<dbReference type="PIRSF" id="PIRSF001455">
    <property type="entry name" value="DHQ_synth"/>
    <property type="match status" value="1"/>
</dbReference>
<dbReference type="InterPro" id="IPR056179">
    <property type="entry name" value="DHQS_C"/>
</dbReference>
<dbReference type="PANTHER" id="PTHR43622">
    <property type="entry name" value="3-DEHYDROQUINATE SYNTHASE"/>
    <property type="match status" value="1"/>
</dbReference>
<dbReference type="Gene3D" id="1.20.1090.10">
    <property type="entry name" value="Dehydroquinate synthase-like - alpha domain"/>
    <property type="match status" value="1"/>
</dbReference>
<comment type="caution">
    <text evidence="16">The sequence shown here is derived from an EMBL/GenBank/DDBJ whole genome shotgun (WGS) entry which is preliminary data.</text>
</comment>
<dbReference type="GO" id="GO:0009073">
    <property type="term" value="P:aromatic amino acid family biosynthetic process"/>
    <property type="evidence" value="ECO:0007669"/>
    <property type="project" value="InterPro"/>
</dbReference>
<evidence type="ECO:0000256" key="6">
    <source>
        <dbReference type="ARBA" id="ARBA00023285"/>
    </source>
</evidence>
<evidence type="ECO:0000256" key="3">
    <source>
        <dbReference type="ARBA" id="ARBA00022723"/>
    </source>
</evidence>
<dbReference type="InterPro" id="IPR050071">
    <property type="entry name" value="Dehydroquinate_synthase"/>
</dbReference>
<proteinExistence type="inferred from homology"/>
<evidence type="ECO:0000256" key="9">
    <source>
        <dbReference type="ARBA" id="ARBA00037923"/>
    </source>
</evidence>
<feature type="region of interest" description="Disordered" evidence="13">
    <location>
        <begin position="1"/>
        <end position="28"/>
    </location>
</feature>
<evidence type="ECO:0000259" key="14">
    <source>
        <dbReference type="Pfam" id="PF01761"/>
    </source>
</evidence>
<keyword evidence="4" id="KW-0520">NAD</keyword>
<dbReference type="InterPro" id="IPR030960">
    <property type="entry name" value="DHQS/DOIS_N"/>
</dbReference>
<dbReference type="GO" id="GO:0046872">
    <property type="term" value="F:metal ion binding"/>
    <property type="evidence" value="ECO:0007669"/>
    <property type="project" value="UniProtKB-KW"/>
</dbReference>
<gene>
    <name evidence="16" type="ORF">G3I29_33090</name>
</gene>
<evidence type="ECO:0000256" key="12">
    <source>
        <dbReference type="ARBA" id="ARBA00040375"/>
    </source>
</evidence>
<keyword evidence="6" id="KW-0170">Cobalt</keyword>
<evidence type="ECO:0000256" key="2">
    <source>
        <dbReference type="ARBA" id="ARBA00001941"/>
    </source>
</evidence>
<dbReference type="Pfam" id="PF01761">
    <property type="entry name" value="DHQ_synthase"/>
    <property type="match status" value="1"/>
</dbReference>
<comment type="similarity">
    <text evidence="10">Belongs to the sugar phosphate cyclases superfamily. DOI synthase family.</text>
</comment>
<comment type="cofactor">
    <cofactor evidence="2">
        <name>Co(2+)</name>
        <dbReference type="ChEBI" id="CHEBI:48828"/>
    </cofactor>
</comment>
<evidence type="ECO:0000313" key="16">
    <source>
        <dbReference type="EMBL" id="NEA20205.1"/>
    </source>
</evidence>
<evidence type="ECO:0000256" key="5">
    <source>
        <dbReference type="ARBA" id="ARBA00023239"/>
    </source>
</evidence>
<comment type="catalytic activity">
    <reaction evidence="7">
        <text>D-glucose 6-phosphate = 2-deoxy-L-scyllo-inosose + phosphate</text>
        <dbReference type="Rhea" id="RHEA:33071"/>
        <dbReference type="ChEBI" id="CHEBI:43474"/>
        <dbReference type="ChEBI" id="CHEBI:61548"/>
        <dbReference type="ChEBI" id="CHEBI:64796"/>
        <dbReference type="EC" id="4.2.3.124"/>
    </reaction>
</comment>
<evidence type="ECO:0000256" key="8">
    <source>
        <dbReference type="ARBA" id="ARBA00037594"/>
    </source>
</evidence>
<evidence type="ECO:0000256" key="11">
    <source>
        <dbReference type="ARBA" id="ARBA00039146"/>
    </source>
</evidence>
<feature type="compositionally biased region" description="Low complexity" evidence="13">
    <location>
        <begin position="1"/>
        <end position="14"/>
    </location>
</feature>
<comment type="cofactor">
    <cofactor evidence="1">
        <name>NAD(+)</name>
        <dbReference type="ChEBI" id="CHEBI:57540"/>
    </cofactor>
</comment>
<feature type="domain" description="3-dehydroquinate synthase N-terminal" evidence="14">
    <location>
        <begin position="82"/>
        <end position="192"/>
    </location>
</feature>